<reference evidence="3" key="1">
    <citation type="journal article" date="2021" name="Mol. Ecol. Resour.">
        <title>Apolygus lucorum genome provides insights into omnivorousness and mesophyll feeding.</title>
        <authorList>
            <person name="Liu Y."/>
            <person name="Liu H."/>
            <person name="Wang H."/>
            <person name="Huang T."/>
            <person name="Liu B."/>
            <person name="Yang B."/>
            <person name="Yin L."/>
            <person name="Li B."/>
            <person name="Zhang Y."/>
            <person name="Zhang S."/>
            <person name="Jiang F."/>
            <person name="Zhang X."/>
            <person name="Ren Y."/>
            <person name="Wang B."/>
            <person name="Wang S."/>
            <person name="Lu Y."/>
            <person name="Wu K."/>
            <person name="Fan W."/>
            <person name="Wang G."/>
        </authorList>
    </citation>
    <scope>NUCLEOTIDE SEQUENCE</scope>
    <source>
        <strain evidence="3">12Hb</strain>
    </source>
</reference>
<proteinExistence type="predicted"/>
<sequence>MPRLGNGRLINNIRYADDTALIARSQEELQELINRVEMVGETYGIRINVKKTKFMVVSRTEQQTACLSVGMEPIERVPVFKYLGCRLLENTEVDTEIKTRIAVAKASFMKYKAVLCDKHLSIPARLRFLQCYVWSVFLYGVEAWILKASHLNRIEAFEMWCYRRMQRISWVRRMTNENVLQLMNTDRKLLTIVRRRKVSYVGHLLCGEKYSLLLLVFEGKIEGNRSIGRRKTSWYSNILQWTGLKYHDLKNKALNRDEFRQIVANL</sequence>
<feature type="domain" description="Reverse transcriptase" evidence="2">
    <location>
        <begin position="1"/>
        <end position="87"/>
    </location>
</feature>
<feature type="coiled-coil region" evidence="1">
    <location>
        <begin position="15"/>
        <end position="42"/>
    </location>
</feature>
<evidence type="ECO:0000313" key="4">
    <source>
        <dbReference type="Proteomes" id="UP000466442"/>
    </source>
</evidence>
<dbReference type="InterPro" id="IPR000477">
    <property type="entry name" value="RT_dom"/>
</dbReference>
<dbReference type="Proteomes" id="UP000466442">
    <property type="component" value="Unassembled WGS sequence"/>
</dbReference>
<dbReference type="PROSITE" id="PS50878">
    <property type="entry name" value="RT_POL"/>
    <property type="match status" value="1"/>
</dbReference>
<dbReference type="AlphaFoldDB" id="A0A8S9WYI4"/>
<name>A0A8S9WYI4_APOLU</name>
<evidence type="ECO:0000313" key="3">
    <source>
        <dbReference type="EMBL" id="KAF6200405.1"/>
    </source>
</evidence>
<keyword evidence="1" id="KW-0175">Coiled coil</keyword>
<dbReference type="OrthoDB" id="8196546at2759"/>
<dbReference type="PANTHER" id="PTHR47027">
    <property type="entry name" value="REVERSE TRANSCRIPTASE DOMAIN-CONTAINING PROTEIN"/>
    <property type="match status" value="1"/>
</dbReference>
<dbReference type="PANTHER" id="PTHR47027:SF20">
    <property type="entry name" value="REVERSE TRANSCRIPTASE-LIKE PROTEIN WITH RNA-DIRECTED DNA POLYMERASE DOMAIN"/>
    <property type="match status" value="1"/>
</dbReference>
<protein>
    <recommendedName>
        <fullName evidence="2">Reverse transcriptase domain-containing protein</fullName>
    </recommendedName>
</protein>
<comment type="caution">
    <text evidence="3">The sequence shown here is derived from an EMBL/GenBank/DDBJ whole genome shotgun (WGS) entry which is preliminary data.</text>
</comment>
<keyword evidence="4" id="KW-1185">Reference proteome</keyword>
<dbReference type="EMBL" id="WIXP02000014">
    <property type="protein sequence ID" value="KAF6200405.1"/>
    <property type="molecule type" value="Genomic_DNA"/>
</dbReference>
<evidence type="ECO:0000256" key="1">
    <source>
        <dbReference type="SAM" id="Coils"/>
    </source>
</evidence>
<gene>
    <name evidence="3" type="ORF">GE061_006708</name>
</gene>
<organism evidence="3 4">
    <name type="scientific">Apolygus lucorum</name>
    <name type="common">Small green plant bug</name>
    <name type="synonym">Lygocoris lucorum</name>
    <dbReference type="NCBI Taxonomy" id="248454"/>
    <lineage>
        <taxon>Eukaryota</taxon>
        <taxon>Metazoa</taxon>
        <taxon>Ecdysozoa</taxon>
        <taxon>Arthropoda</taxon>
        <taxon>Hexapoda</taxon>
        <taxon>Insecta</taxon>
        <taxon>Pterygota</taxon>
        <taxon>Neoptera</taxon>
        <taxon>Paraneoptera</taxon>
        <taxon>Hemiptera</taxon>
        <taxon>Heteroptera</taxon>
        <taxon>Panheteroptera</taxon>
        <taxon>Cimicomorpha</taxon>
        <taxon>Miridae</taxon>
        <taxon>Mirini</taxon>
        <taxon>Apolygus</taxon>
    </lineage>
</organism>
<dbReference type="Pfam" id="PF00078">
    <property type="entry name" value="RVT_1"/>
    <property type="match status" value="1"/>
</dbReference>
<evidence type="ECO:0000259" key="2">
    <source>
        <dbReference type="PROSITE" id="PS50878"/>
    </source>
</evidence>
<accession>A0A8S9WYI4</accession>